<dbReference type="EMBL" id="NIDE01000001">
    <property type="protein sequence ID" value="OWK46557.1"/>
    <property type="molecule type" value="Genomic_DNA"/>
</dbReference>
<evidence type="ECO:0000313" key="2">
    <source>
        <dbReference type="Proteomes" id="UP000214646"/>
    </source>
</evidence>
<reference evidence="2" key="1">
    <citation type="submission" date="2017-06" db="EMBL/GenBank/DDBJ databases">
        <title>Genome analysis of Fimbriiglobus ruber SP5, the first member of the order Planctomycetales with confirmed chitinolytic capability.</title>
        <authorList>
            <person name="Ravin N.V."/>
            <person name="Rakitin A.L."/>
            <person name="Ivanova A.A."/>
            <person name="Beletsky A.V."/>
            <person name="Kulichevskaya I.S."/>
            <person name="Mardanov A.V."/>
            <person name="Dedysh S.N."/>
        </authorList>
    </citation>
    <scope>NUCLEOTIDE SEQUENCE [LARGE SCALE GENOMIC DNA]</scope>
    <source>
        <strain evidence="2">SP5</strain>
    </source>
</reference>
<organism evidence="1 2">
    <name type="scientific">Fimbriiglobus ruber</name>
    <dbReference type="NCBI Taxonomy" id="1908690"/>
    <lineage>
        <taxon>Bacteria</taxon>
        <taxon>Pseudomonadati</taxon>
        <taxon>Planctomycetota</taxon>
        <taxon>Planctomycetia</taxon>
        <taxon>Gemmatales</taxon>
        <taxon>Gemmataceae</taxon>
        <taxon>Fimbriiglobus</taxon>
    </lineage>
</organism>
<keyword evidence="2" id="KW-1185">Reference proteome</keyword>
<accession>A0A225EE20</accession>
<sequence>MVNNLITIMEKGGAKIQTVRCPFEEGKAAFPGAKIKMQSHVQIAVLDRECIDKRIWLIPEVM</sequence>
<gene>
    <name evidence="1" type="ORF">FRUB_00256</name>
</gene>
<dbReference type="AlphaFoldDB" id="A0A225EE20"/>
<name>A0A225EE20_9BACT</name>
<dbReference type="Proteomes" id="UP000214646">
    <property type="component" value="Unassembled WGS sequence"/>
</dbReference>
<evidence type="ECO:0000313" key="1">
    <source>
        <dbReference type="EMBL" id="OWK46557.1"/>
    </source>
</evidence>
<comment type="caution">
    <text evidence="1">The sequence shown here is derived from an EMBL/GenBank/DDBJ whole genome shotgun (WGS) entry which is preliminary data.</text>
</comment>
<proteinExistence type="predicted"/>
<protein>
    <submittedName>
        <fullName evidence="1">Uncharacterized protein</fullName>
    </submittedName>
</protein>